<dbReference type="EMBL" id="JAOQKJ010000002">
    <property type="protein sequence ID" value="MCU6743458.1"/>
    <property type="molecule type" value="Genomic_DNA"/>
</dbReference>
<dbReference type="InterPro" id="IPR019405">
    <property type="entry name" value="Lactonase_7-beta_prop"/>
</dbReference>
<gene>
    <name evidence="2" type="ORF">OCV77_02890</name>
</gene>
<evidence type="ECO:0000313" key="3">
    <source>
        <dbReference type="Proteomes" id="UP001652432"/>
    </source>
</evidence>
<sequence length="358" mass="40751">MSKGKYVAYVSAYTSGNQSSCGIRIYDVDMNHGRFTEKDRVEITNSSYVTISHNQKYLYSITDFGVEAYRILKDGTLEAINRASINGMRGCYLSTDYDDKFLFVAGYHDAKLTALRVNSDGSVGEITDEIFHRGLGSIAERNFRPHISCVKMTRDNRYLCAADLGMDHIVVYELDHESGRLQQVDIIRSEQESAPRHLKFSKDGRYMYVVHELKNYIDVYHYYIDEHHDSPEFEKIQTISTLNDYHAGGSAASALNISDDFQYLVSSNAGDNSVVVYRIDQRNGMLEKLFCLPISGDYPKDATLFPDNKHLVSLNHESNTMTFFTVDLKKNIIVMNGKEIDVDQPNCVIFHKLTSEEP</sequence>
<dbReference type="PANTHER" id="PTHR30344:SF1">
    <property type="entry name" value="6-PHOSPHOGLUCONOLACTONASE"/>
    <property type="match status" value="1"/>
</dbReference>
<proteinExistence type="inferred from homology"/>
<dbReference type="Pfam" id="PF10282">
    <property type="entry name" value="Lactonase"/>
    <property type="match status" value="1"/>
</dbReference>
<dbReference type="InterPro" id="IPR011048">
    <property type="entry name" value="Haem_d1_sf"/>
</dbReference>
<keyword evidence="3" id="KW-1185">Reference proteome</keyword>
<dbReference type="SUPFAM" id="SSF51004">
    <property type="entry name" value="C-terminal (heme d1) domain of cytochrome cd1-nitrite reductase"/>
    <property type="match status" value="1"/>
</dbReference>
<organism evidence="2 3">
    <name type="scientific">Suilimivivens aceti</name>
    <dbReference type="NCBI Taxonomy" id="2981774"/>
    <lineage>
        <taxon>Bacteria</taxon>
        <taxon>Bacillati</taxon>
        <taxon>Bacillota</taxon>
        <taxon>Clostridia</taxon>
        <taxon>Lachnospirales</taxon>
        <taxon>Lachnospiraceae</taxon>
        <taxon>Suilimivivens</taxon>
    </lineage>
</organism>
<name>A0ABT2SZP1_9FIRM</name>
<dbReference type="InterPro" id="IPR050282">
    <property type="entry name" value="Cycloisomerase_2"/>
</dbReference>
<dbReference type="PANTHER" id="PTHR30344">
    <property type="entry name" value="6-PHOSPHOGLUCONOLACTONASE-RELATED"/>
    <property type="match status" value="1"/>
</dbReference>
<evidence type="ECO:0000256" key="1">
    <source>
        <dbReference type="ARBA" id="ARBA00005564"/>
    </source>
</evidence>
<dbReference type="Proteomes" id="UP001652432">
    <property type="component" value="Unassembled WGS sequence"/>
</dbReference>
<accession>A0ABT2SZP1</accession>
<reference evidence="2 3" key="1">
    <citation type="journal article" date="2021" name="ISME Commun">
        <title>Automated analysis of genomic sequences facilitates high-throughput and comprehensive description of bacteria.</title>
        <authorList>
            <person name="Hitch T.C.A."/>
        </authorList>
    </citation>
    <scope>NUCLEOTIDE SEQUENCE [LARGE SCALE GENOMIC DNA]</scope>
    <source>
        <strain evidence="2 3">Sanger_18</strain>
    </source>
</reference>
<dbReference type="InterPro" id="IPR015943">
    <property type="entry name" value="WD40/YVTN_repeat-like_dom_sf"/>
</dbReference>
<comment type="caution">
    <text evidence="2">The sequence shown here is derived from an EMBL/GenBank/DDBJ whole genome shotgun (WGS) entry which is preliminary data.</text>
</comment>
<protein>
    <submittedName>
        <fullName evidence="2">Lactonase family protein</fullName>
    </submittedName>
</protein>
<comment type="similarity">
    <text evidence="1">Belongs to the cycloisomerase 2 family.</text>
</comment>
<dbReference type="Gene3D" id="2.130.10.10">
    <property type="entry name" value="YVTN repeat-like/Quinoprotein amine dehydrogenase"/>
    <property type="match status" value="1"/>
</dbReference>
<dbReference type="RefSeq" id="WP_262573193.1">
    <property type="nucleotide sequence ID" value="NZ_JAOQKJ010000002.1"/>
</dbReference>
<evidence type="ECO:0000313" key="2">
    <source>
        <dbReference type="EMBL" id="MCU6743458.1"/>
    </source>
</evidence>